<evidence type="ECO:0000313" key="2">
    <source>
        <dbReference type="EMBL" id="EFX68953.1"/>
    </source>
</evidence>
<protein>
    <submittedName>
        <fullName evidence="2">Uncharacterized protein</fullName>
    </submittedName>
</protein>
<name>E9HH31_DAPPU</name>
<feature type="compositionally biased region" description="Pro residues" evidence="1">
    <location>
        <begin position="1"/>
        <end position="10"/>
    </location>
</feature>
<organism evidence="2 3">
    <name type="scientific">Daphnia pulex</name>
    <name type="common">Water flea</name>
    <dbReference type="NCBI Taxonomy" id="6669"/>
    <lineage>
        <taxon>Eukaryota</taxon>
        <taxon>Metazoa</taxon>
        <taxon>Ecdysozoa</taxon>
        <taxon>Arthropoda</taxon>
        <taxon>Crustacea</taxon>
        <taxon>Branchiopoda</taxon>
        <taxon>Diplostraca</taxon>
        <taxon>Cladocera</taxon>
        <taxon>Anomopoda</taxon>
        <taxon>Daphniidae</taxon>
        <taxon>Daphnia</taxon>
    </lineage>
</organism>
<evidence type="ECO:0000256" key="1">
    <source>
        <dbReference type="SAM" id="MobiDB-lite"/>
    </source>
</evidence>
<reference evidence="2 3" key="1">
    <citation type="journal article" date="2011" name="Science">
        <title>The ecoresponsive genome of Daphnia pulex.</title>
        <authorList>
            <person name="Colbourne J.K."/>
            <person name="Pfrender M.E."/>
            <person name="Gilbert D."/>
            <person name="Thomas W.K."/>
            <person name="Tucker A."/>
            <person name="Oakley T.H."/>
            <person name="Tokishita S."/>
            <person name="Aerts A."/>
            <person name="Arnold G.J."/>
            <person name="Basu M.K."/>
            <person name="Bauer D.J."/>
            <person name="Caceres C.E."/>
            <person name="Carmel L."/>
            <person name="Casola C."/>
            <person name="Choi J.H."/>
            <person name="Detter J.C."/>
            <person name="Dong Q."/>
            <person name="Dusheyko S."/>
            <person name="Eads B.D."/>
            <person name="Frohlich T."/>
            <person name="Geiler-Samerotte K.A."/>
            <person name="Gerlach D."/>
            <person name="Hatcher P."/>
            <person name="Jogdeo S."/>
            <person name="Krijgsveld J."/>
            <person name="Kriventseva E.V."/>
            <person name="Kultz D."/>
            <person name="Laforsch C."/>
            <person name="Lindquist E."/>
            <person name="Lopez J."/>
            <person name="Manak J.R."/>
            <person name="Muller J."/>
            <person name="Pangilinan J."/>
            <person name="Patwardhan R.P."/>
            <person name="Pitluck S."/>
            <person name="Pritham E.J."/>
            <person name="Rechtsteiner A."/>
            <person name="Rho M."/>
            <person name="Rogozin I.B."/>
            <person name="Sakarya O."/>
            <person name="Salamov A."/>
            <person name="Schaack S."/>
            <person name="Shapiro H."/>
            <person name="Shiga Y."/>
            <person name="Skalitzky C."/>
            <person name="Smith Z."/>
            <person name="Souvorov A."/>
            <person name="Sung W."/>
            <person name="Tang Z."/>
            <person name="Tsuchiya D."/>
            <person name="Tu H."/>
            <person name="Vos H."/>
            <person name="Wang M."/>
            <person name="Wolf Y.I."/>
            <person name="Yamagata H."/>
            <person name="Yamada T."/>
            <person name="Ye Y."/>
            <person name="Shaw J.R."/>
            <person name="Andrews J."/>
            <person name="Crease T.J."/>
            <person name="Tang H."/>
            <person name="Lucas S.M."/>
            <person name="Robertson H.M."/>
            <person name="Bork P."/>
            <person name="Koonin E.V."/>
            <person name="Zdobnov E.M."/>
            <person name="Grigoriev I.V."/>
            <person name="Lynch M."/>
            <person name="Boore J.L."/>
        </authorList>
    </citation>
    <scope>NUCLEOTIDE SEQUENCE [LARGE SCALE GENOMIC DNA]</scope>
</reference>
<dbReference type="EMBL" id="GL732645">
    <property type="protein sequence ID" value="EFX68953.1"/>
    <property type="molecule type" value="Genomic_DNA"/>
</dbReference>
<dbReference type="HOGENOM" id="CLU_2135955_0_0_1"/>
<evidence type="ECO:0000313" key="3">
    <source>
        <dbReference type="Proteomes" id="UP000000305"/>
    </source>
</evidence>
<gene>
    <name evidence="2" type="ORF">DAPPUDRAFT_228845</name>
</gene>
<feature type="compositionally biased region" description="Low complexity" evidence="1">
    <location>
        <begin position="46"/>
        <end position="59"/>
    </location>
</feature>
<feature type="compositionally biased region" description="Low complexity" evidence="1">
    <location>
        <begin position="29"/>
        <end position="38"/>
    </location>
</feature>
<dbReference type="AlphaFoldDB" id="E9HH31"/>
<accession>E9HH31</accession>
<dbReference type="KEGG" id="dpx:DAPPUDRAFT_228845"/>
<dbReference type="InParanoid" id="E9HH31"/>
<feature type="region of interest" description="Disordered" evidence="1">
    <location>
        <begin position="1"/>
        <end position="67"/>
    </location>
</feature>
<sequence>MLSTSQPPPSSVLRPMTAPSSSPTVLAETSLTPLLRATPTPPSPPSSSASSPRSESLTTPFPPLTSVTQHTVMPATLTVHSSLPLPLMPKLASPFWLHKQDIPRCQIETYSVD</sequence>
<proteinExistence type="predicted"/>
<dbReference type="Proteomes" id="UP000000305">
    <property type="component" value="Unassembled WGS sequence"/>
</dbReference>
<keyword evidence="3" id="KW-1185">Reference proteome</keyword>